<gene>
    <name evidence="2" type="ORF">SCARR_05149</name>
</gene>
<protein>
    <recommendedName>
        <fullName evidence="1">CHAD domain-containing protein</fullName>
    </recommendedName>
</protein>
<organism evidence="2 3">
    <name type="scientific">Pontiella sulfatireligans</name>
    <dbReference type="NCBI Taxonomy" id="2750658"/>
    <lineage>
        <taxon>Bacteria</taxon>
        <taxon>Pseudomonadati</taxon>
        <taxon>Kiritimatiellota</taxon>
        <taxon>Kiritimatiellia</taxon>
        <taxon>Kiritimatiellales</taxon>
        <taxon>Pontiellaceae</taxon>
        <taxon>Pontiella</taxon>
    </lineage>
</organism>
<sequence length="522" mass="58374">MESKRSTGLLDPFCGLVILLRMLPEDKPLCRIGAWTAGALKMPRSEKLESGESQAYAGTLLDTFDGHLRRAGKALLQCAGYVALFDLSSGSFQKQAVARGWTFAGTLPDGAVGRQLMRISALRAFLPVAEVVVEQCRVAVLDELEKTVVRARATTVRCGEASAIWLAVMAMRGYAKEYERFVQALVHAGFDAYSGGDYFPALGIKRPMYEAKPAVPLDRNAPVFESAVLIARTFIEVARCNEAGMATDLDTEFLHDYRVSLRRTRSLLSLFRNVVDGEDSCWLKSALAGIMKQTNRLRDLDVYLLGRAGYYKLVPESMHGGLDIMFDVFVQERQDVFEQVAEFLRGKEYQRQIEAVLARLQDLEMGRCGMEPTGRFARRLILKRYKKAASLARSIDDGTPDARVHELRIECKKMRYLMEFFLPLFPQKKIKPLVKSLKSLQDVLGRFNDYSVQREALAAFAEAHPMRGRKGIKLAECVGALVATLYQLQLKARGEVVACLDGFAGAETQRSFEQMLSNKDSE</sequence>
<dbReference type="InterPro" id="IPR007899">
    <property type="entry name" value="CHAD_dom"/>
</dbReference>
<dbReference type="PANTHER" id="PTHR39339:SF1">
    <property type="entry name" value="CHAD DOMAIN-CONTAINING PROTEIN"/>
    <property type="match status" value="1"/>
</dbReference>
<evidence type="ECO:0000259" key="1">
    <source>
        <dbReference type="PROSITE" id="PS51708"/>
    </source>
</evidence>
<dbReference type="Proteomes" id="UP000346198">
    <property type="component" value="Unassembled WGS sequence"/>
</dbReference>
<dbReference type="Pfam" id="PF05235">
    <property type="entry name" value="CHAD"/>
    <property type="match status" value="1"/>
</dbReference>
<keyword evidence="3" id="KW-1185">Reference proteome</keyword>
<proteinExistence type="predicted"/>
<accession>A0A6C2URT3</accession>
<dbReference type="PANTHER" id="PTHR39339">
    <property type="entry name" value="SLR1444 PROTEIN"/>
    <property type="match status" value="1"/>
</dbReference>
<dbReference type="PROSITE" id="PS51708">
    <property type="entry name" value="CHAD"/>
    <property type="match status" value="1"/>
</dbReference>
<dbReference type="InterPro" id="IPR038186">
    <property type="entry name" value="CHAD_dom_sf"/>
</dbReference>
<evidence type="ECO:0000313" key="3">
    <source>
        <dbReference type="Proteomes" id="UP000346198"/>
    </source>
</evidence>
<dbReference type="SMART" id="SM00880">
    <property type="entry name" value="CHAD"/>
    <property type="match status" value="1"/>
</dbReference>
<dbReference type="Gene3D" id="1.40.20.10">
    <property type="entry name" value="CHAD domain"/>
    <property type="match status" value="1"/>
</dbReference>
<feature type="domain" description="CHAD" evidence="1">
    <location>
        <begin position="220"/>
        <end position="512"/>
    </location>
</feature>
<dbReference type="EMBL" id="CAAHFH010000003">
    <property type="protein sequence ID" value="VGO23050.1"/>
    <property type="molecule type" value="Genomic_DNA"/>
</dbReference>
<evidence type="ECO:0000313" key="2">
    <source>
        <dbReference type="EMBL" id="VGO23050.1"/>
    </source>
</evidence>
<name>A0A6C2URT3_9BACT</name>
<dbReference type="AlphaFoldDB" id="A0A6C2URT3"/>
<reference evidence="2 3" key="1">
    <citation type="submission" date="2019-04" db="EMBL/GenBank/DDBJ databases">
        <authorList>
            <person name="Van Vliet M D."/>
        </authorList>
    </citation>
    <scope>NUCLEOTIDE SEQUENCE [LARGE SCALE GENOMIC DNA]</scope>
    <source>
        <strain evidence="2 3">F21</strain>
    </source>
</reference>